<reference evidence="3 4" key="1">
    <citation type="journal article" date="2020" name="Nat. Food">
        <title>A phased Vanilla planifolia genome enables genetic improvement of flavour and production.</title>
        <authorList>
            <person name="Hasing T."/>
            <person name="Tang H."/>
            <person name="Brym M."/>
            <person name="Khazi F."/>
            <person name="Huang T."/>
            <person name="Chambers A.H."/>
        </authorList>
    </citation>
    <scope>NUCLEOTIDE SEQUENCE [LARGE SCALE GENOMIC DNA]</scope>
    <source>
        <tissue evidence="2">Leaf</tissue>
    </source>
</reference>
<sequence length="60" mass="7043">MTQFPIYAKRWLRLVKRYSSNGLNIDGKTTYLSKESNGHQRELVQILKCVSHLMVKEIYG</sequence>
<keyword evidence="3" id="KW-1185">Reference proteome</keyword>
<name>A0A835QJ53_VANPL</name>
<proteinExistence type="predicted"/>
<comment type="caution">
    <text evidence="2">The sequence shown here is derived from an EMBL/GenBank/DDBJ whole genome shotgun (WGS) entry which is preliminary data.</text>
</comment>
<dbReference type="EMBL" id="JADCNM010000008">
    <property type="protein sequence ID" value="KAG0471435.1"/>
    <property type="molecule type" value="Genomic_DNA"/>
</dbReference>
<organism evidence="2 4">
    <name type="scientific">Vanilla planifolia</name>
    <name type="common">Vanilla</name>
    <dbReference type="NCBI Taxonomy" id="51239"/>
    <lineage>
        <taxon>Eukaryota</taxon>
        <taxon>Viridiplantae</taxon>
        <taxon>Streptophyta</taxon>
        <taxon>Embryophyta</taxon>
        <taxon>Tracheophyta</taxon>
        <taxon>Spermatophyta</taxon>
        <taxon>Magnoliopsida</taxon>
        <taxon>Liliopsida</taxon>
        <taxon>Asparagales</taxon>
        <taxon>Orchidaceae</taxon>
        <taxon>Vanilloideae</taxon>
        <taxon>Vanilleae</taxon>
        <taxon>Vanilla</taxon>
    </lineage>
</organism>
<dbReference type="Proteomes" id="UP000636800">
    <property type="component" value="Unassembled WGS sequence"/>
</dbReference>
<gene>
    <name evidence="2" type="ORF">HPP92_015981</name>
    <name evidence="1" type="ORF">HPP92_016596</name>
</gene>
<evidence type="ECO:0000313" key="3">
    <source>
        <dbReference type="Proteomes" id="UP000636800"/>
    </source>
</evidence>
<evidence type="ECO:0000313" key="4">
    <source>
        <dbReference type="Proteomes" id="UP000639772"/>
    </source>
</evidence>
<dbReference type="Proteomes" id="UP000639772">
    <property type="component" value="Unassembled WGS sequence"/>
</dbReference>
<protein>
    <submittedName>
        <fullName evidence="2">Uncharacterized protein</fullName>
    </submittedName>
</protein>
<evidence type="ECO:0000313" key="1">
    <source>
        <dbReference type="EMBL" id="KAG0469896.1"/>
    </source>
</evidence>
<accession>A0A835QJ53</accession>
<evidence type="ECO:0000313" key="2">
    <source>
        <dbReference type="EMBL" id="KAG0471435.1"/>
    </source>
</evidence>
<dbReference type="EMBL" id="JADCNL010000008">
    <property type="protein sequence ID" value="KAG0469896.1"/>
    <property type="molecule type" value="Genomic_DNA"/>
</dbReference>
<dbReference type="AlphaFoldDB" id="A0A835QJ53"/>